<dbReference type="InterPro" id="IPR011032">
    <property type="entry name" value="GroES-like_sf"/>
</dbReference>
<dbReference type="Pfam" id="PF08240">
    <property type="entry name" value="ADH_N"/>
    <property type="match status" value="1"/>
</dbReference>
<dbReference type="PANTHER" id="PTHR43401">
    <property type="entry name" value="L-THREONINE 3-DEHYDROGENASE"/>
    <property type="match status" value="1"/>
</dbReference>
<dbReference type="GO" id="GO:0030554">
    <property type="term" value="F:adenyl nucleotide binding"/>
    <property type="evidence" value="ECO:0007669"/>
    <property type="project" value="UniProtKB-ARBA"/>
</dbReference>
<dbReference type="InterPro" id="IPR050129">
    <property type="entry name" value="Zn_alcohol_dh"/>
</dbReference>
<keyword evidence="1 4" id="KW-0479">Metal-binding</keyword>
<evidence type="ECO:0000313" key="6">
    <source>
        <dbReference type="EMBL" id="ELY50170.1"/>
    </source>
</evidence>
<gene>
    <name evidence="6" type="ORF">C493_19426</name>
</gene>
<dbReference type="GO" id="GO:0008270">
    <property type="term" value="F:zinc ion binding"/>
    <property type="evidence" value="ECO:0007669"/>
    <property type="project" value="InterPro"/>
</dbReference>
<comment type="similarity">
    <text evidence="4">Belongs to the zinc-containing alcohol dehydrogenase family.</text>
</comment>
<comment type="caution">
    <text evidence="6">The sequence shown here is derived from an EMBL/GenBank/DDBJ whole genome shotgun (WGS) entry which is preliminary data.</text>
</comment>
<dbReference type="Gene3D" id="3.90.180.10">
    <property type="entry name" value="Medium-chain alcohol dehydrogenases, catalytic domain"/>
    <property type="match status" value="1"/>
</dbReference>
<dbReference type="EMBL" id="AOHZ01000088">
    <property type="protein sequence ID" value="ELY50170.1"/>
    <property type="molecule type" value="Genomic_DNA"/>
</dbReference>
<evidence type="ECO:0000256" key="4">
    <source>
        <dbReference type="RuleBase" id="RU361277"/>
    </source>
</evidence>
<dbReference type="GO" id="GO:0043168">
    <property type="term" value="F:anion binding"/>
    <property type="evidence" value="ECO:0007669"/>
    <property type="project" value="UniProtKB-ARBA"/>
</dbReference>
<sequence length="358" mass="38236">MDAVYLHGPEDLRVDAVDPRPVSAGAVAVDVEYTGICGSDLHEYEIGPVPIRAEDTDHSIPESAWDEHLPKPMGHEVAGTVSETGDDVVDVEVGDRVTLNMVSTCRDCRYCAVGKYHLCERGDGGAVSSRGFADRIVVPESMVVPVPEDVSLRHAALAEPLGVSLRGVRRSGLETGDRVAVFGAGPIGLGVVAGAVAAGAREVYVSEPRAARREAAEALGADVVFDPADVDVVERLRNEVDRVEVSFECAGTETTLTDALRSTAYGETVVVLSVFDEEVALHPNDIMQAERELVGSFGFRGGPLASRSEFQTALEFVADGRIEPEPMITDTVPLADVESAFEDLRDPESEQIKVLVEP</sequence>
<keyword evidence="7" id="KW-1185">Reference proteome</keyword>
<dbReference type="SUPFAM" id="SSF51735">
    <property type="entry name" value="NAD(P)-binding Rossmann-fold domains"/>
    <property type="match status" value="1"/>
</dbReference>
<keyword evidence="2 4" id="KW-0862">Zinc</keyword>
<evidence type="ECO:0000259" key="5">
    <source>
        <dbReference type="SMART" id="SM00829"/>
    </source>
</evidence>
<dbReference type="InterPro" id="IPR020843">
    <property type="entry name" value="ER"/>
</dbReference>
<evidence type="ECO:0000256" key="3">
    <source>
        <dbReference type="ARBA" id="ARBA00023002"/>
    </source>
</evidence>
<dbReference type="GO" id="GO:0044281">
    <property type="term" value="P:small molecule metabolic process"/>
    <property type="evidence" value="ECO:0007669"/>
    <property type="project" value="UniProtKB-ARBA"/>
</dbReference>
<dbReference type="eggNOG" id="arCOG01459">
    <property type="taxonomic scope" value="Archaea"/>
</dbReference>
<dbReference type="SMART" id="SM00829">
    <property type="entry name" value="PKS_ER"/>
    <property type="match status" value="1"/>
</dbReference>
<dbReference type="OrthoDB" id="73567at2157"/>
<proteinExistence type="inferred from homology"/>
<evidence type="ECO:0000313" key="7">
    <source>
        <dbReference type="Proteomes" id="UP000011602"/>
    </source>
</evidence>
<dbReference type="Pfam" id="PF00107">
    <property type="entry name" value="ADH_zinc_N"/>
    <property type="match status" value="1"/>
</dbReference>
<feature type="domain" description="Enoyl reductase (ER)" evidence="5">
    <location>
        <begin position="8"/>
        <end position="356"/>
    </location>
</feature>
<dbReference type="SUPFAM" id="SSF50129">
    <property type="entry name" value="GroES-like"/>
    <property type="match status" value="1"/>
</dbReference>
<dbReference type="InterPro" id="IPR013149">
    <property type="entry name" value="ADH-like_C"/>
</dbReference>
<dbReference type="GO" id="GO:0016616">
    <property type="term" value="F:oxidoreductase activity, acting on the CH-OH group of donors, NAD or NADP as acceptor"/>
    <property type="evidence" value="ECO:0007669"/>
    <property type="project" value="UniProtKB-ARBA"/>
</dbReference>
<organism evidence="6 7">
    <name type="scientific">Natronolimnohabitans innermongolicus JCM 12255</name>
    <dbReference type="NCBI Taxonomy" id="1227499"/>
    <lineage>
        <taxon>Archaea</taxon>
        <taxon>Methanobacteriati</taxon>
        <taxon>Methanobacteriota</taxon>
        <taxon>Stenosarchaea group</taxon>
        <taxon>Halobacteria</taxon>
        <taxon>Halobacteriales</taxon>
        <taxon>Natrialbaceae</taxon>
        <taxon>Natronolimnohabitans</taxon>
    </lineage>
</organism>
<dbReference type="PANTHER" id="PTHR43401:SF2">
    <property type="entry name" value="L-THREONINE 3-DEHYDROGENASE"/>
    <property type="match status" value="1"/>
</dbReference>
<dbReference type="Gene3D" id="3.40.50.720">
    <property type="entry name" value="NAD(P)-binding Rossmann-like Domain"/>
    <property type="match status" value="1"/>
</dbReference>
<dbReference type="GO" id="GO:0051262">
    <property type="term" value="P:protein tetramerization"/>
    <property type="evidence" value="ECO:0007669"/>
    <property type="project" value="UniProtKB-ARBA"/>
</dbReference>
<dbReference type="RefSeq" id="WP_007261141.1">
    <property type="nucleotide sequence ID" value="NZ_AOHZ01000088.1"/>
</dbReference>
<protein>
    <submittedName>
        <fullName evidence="6">Alcohol dehydrogenase zinc-binding domain protein</fullName>
    </submittedName>
</protein>
<dbReference type="AlphaFoldDB" id="L9WKZ3"/>
<dbReference type="InterPro" id="IPR013154">
    <property type="entry name" value="ADH-like_N"/>
</dbReference>
<evidence type="ECO:0000256" key="1">
    <source>
        <dbReference type="ARBA" id="ARBA00022723"/>
    </source>
</evidence>
<name>L9WKZ3_9EURY</name>
<evidence type="ECO:0000256" key="2">
    <source>
        <dbReference type="ARBA" id="ARBA00022833"/>
    </source>
</evidence>
<reference evidence="6 7" key="1">
    <citation type="journal article" date="2014" name="PLoS Genet.">
        <title>Phylogenetically driven sequencing of extremely halophilic archaea reveals strategies for static and dynamic osmo-response.</title>
        <authorList>
            <person name="Becker E.A."/>
            <person name="Seitzer P.M."/>
            <person name="Tritt A."/>
            <person name="Larsen D."/>
            <person name="Krusor M."/>
            <person name="Yao A.I."/>
            <person name="Wu D."/>
            <person name="Madern D."/>
            <person name="Eisen J.A."/>
            <person name="Darling A.E."/>
            <person name="Facciotti M.T."/>
        </authorList>
    </citation>
    <scope>NUCLEOTIDE SEQUENCE [LARGE SCALE GENOMIC DNA]</scope>
    <source>
        <strain evidence="6 7">JCM 12255</strain>
    </source>
</reference>
<dbReference type="PROSITE" id="PS00059">
    <property type="entry name" value="ADH_ZINC"/>
    <property type="match status" value="1"/>
</dbReference>
<dbReference type="STRING" id="1227499.C493_19426"/>
<dbReference type="Proteomes" id="UP000011602">
    <property type="component" value="Unassembled WGS sequence"/>
</dbReference>
<dbReference type="InterPro" id="IPR036291">
    <property type="entry name" value="NAD(P)-bd_dom_sf"/>
</dbReference>
<dbReference type="InterPro" id="IPR002328">
    <property type="entry name" value="ADH_Zn_CS"/>
</dbReference>
<accession>L9WKZ3</accession>
<keyword evidence="3" id="KW-0560">Oxidoreductase</keyword>
<comment type="cofactor">
    <cofactor evidence="4">
        <name>Zn(2+)</name>
        <dbReference type="ChEBI" id="CHEBI:29105"/>
    </cofactor>
</comment>